<evidence type="ECO:0000313" key="4">
    <source>
        <dbReference type="Proteomes" id="UP000193006"/>
    </source>
</evidence>
<dbReference type="KEGG" id="bkw:BkAM31D_07785"/>
<dbReference type="Pfam" id="PF00583">
    <property type="entry name" value="Acetyltransf_1"/>
    <property type="match status" value="1"/>
</dbReference>
<dbReference type="AlphaFoldDB" id="A0A1X9M8J4"/>
<dbReference type="InterPro" id="IPR016181">
    <property type="entry name" value="Acyl_CoA_acyltransferase"/>
</dbReference>
<protein>
    <submittedName>
        <fullName evidence="3">Putative acetyltransferase</fullName>
    </submittedName>
</protein>
<dbReference type="InterPro" id="IPR000182">
    <property type="entry name" value="GNAT_dom"/>
</dbReference>
<keyword evidence="1 3" id="KW-0808">Transferase</keyword>
<dbReference type="GO" id="GO:0008080">
    <property type="term" value="F:N-acetyltransferase activity"/>
    <property type="evidence" value="ECO:0007669"/>
    <property type="project" value="InterPro"/>
</dbReference>
<dbReference type="PROSITE" id="PS51186">
    <property type="entry name" value="GNAT"/>
    <property type="match status" value="1"/>
</dbReference>
<dbReference type="Gene3D" id="3.40.630.30">
    <property type="match status" value="1"/>
</dbReference>
<dbReference type="RefSeq" id="WP_066159972.1">
    <property type="nucleotide sequence ID" value="NZ_CP020814.1"/>
</dbReference>
<proteinExistence type="predicted"/>
<dbReference type="PANTHER" id="PTHR13947:SF37">
    <property type="entry name" value="LD18367P"/>
    <property type="match status" value="1"/>
</dbReference>
<reference evidence="3 4" key="1">
    <citation type="submission" date="2017-04" db="EMBL/GenBank/DDBJ databases">
        <title>Bacillus krulwichiae AM31D Genome sequencing and assembly.</title>
        <authorList>
            <person name="Krulwich T.A."/>
            <person name="Anastor L."/>
            <person name="Ehrlich R."/>
            <person name="Ehrlich G.D."/>
            <person name="Janto B."/>
        </authorList>
    </citation>
    <scope>NUCLEOTIDE SEQUENCE [LARGE SCALE GENOMIC DNA]</scope>
    <source>
        <strain evidence="3 4">AM31D</strain>
    </source>
</reference>
<gene>
    <name evidence="3" type="ORF">BkAM31D_07785</name>
</gene>
<evidence type="ECO:0000256" key="1">
    <source>
        <dbReference type="ARBA" id="ARBA00022679"/>
    </source>
</evidence>
<dbReference type="EMBL" id="CP020814">
    <property type="protein sequence ID" value="ARK29769.1"/>
    <property type="molecule type" value="Genomic_DNA"/>
</dbReference>
<dbReference type="STRING" id="199441.BkAM31D_07785"/>
<name>A0A1X9M8J4_9BACI</name>
<dbReference type="SUPFAM" id="SSF55729">
    <property type="entry name" value="Acyl-CoA N-acyltransferases (Nat)"/>
    <property type="match status" value="1"/>
</dbReference>
<sequence>MKIRDAKANELDYIRNQRLAAYSEHAQVISDDHWQALKKAVSSKADTQDGVELIVAEIEGQIVGSVALFPPKADAYEGLVEEVDYSEIRLLAVSPEARGKGVALALVTECIERTKIKGYSAIGLHTADFMESALKLYNRLGFKRLPQYDFEPANDGVIVKAFRLAI</sequence>
<dbReference type="PANTHER" id="PTHR13947">
    <property type="entry name" value="GNAT FAMILY N-ACETYLTRANSFERASE"/>
    <property type="match status" value="1"/>
</dbReference>
<evidence type="ECO:0000259" key="2">
    <source>
        <dbReference type="PROSITE" id="PS51186"/>
    </source>
</evidence>
<dbReference type="InterPro" id="IPR050769">
    <property type="entry name" value="NAT_camello-type"/>
</dbReference>
<evidence type="ECO:0000313" key="3">
    <source>
        <dbReference type="EMBL" id="ARK29769.1"/>
    </source>
</evidence>
<dbReference type="CDD" id="cd04301">
    <property type="entry name" value="NAT_SF"/>
    <property type="match status" value="1"/>
</dbReference>
<feature type="domain" description="N-acetyltransferase" evidence="2">
    <location>
        <begin position="1"/>
        <end position="166"/>
    </location>
</feature>
<organism evidence="3 4">
    <name type="scientific">Halalkalibacter krulwichiae</name>
    <dbReference type="NCBI Taxonomy" id="199441"/>
    <lineage>
        <taxon>Bacteria</taxon>
        <taxon>Bacillati</taxon>
        <taxon>Bacillota</taxon>
        <taxon>Bacilli</taxon>
        <taxon>Bacillales</taxon>
        <taxon>Bacillaceae</taxon>
        <taxon>Halalkalibacter</taxon>
    </lineage>
</organism>
<keyword evidence="4" id="KW-1185">Reference proteome</keyword>
<dbReference type="Proteomes" id="UP000193006">
    <property type="component" value="Chromosome"/>
</dbReference>
<accession>A0A1X9M8J4</accession>